<name>A0A1A8YQ79_PLAOA</name>
<sequence>MSWEKLADCAWPNGDNGTIWGESLLFKKNALLSAWQNLRSEKHPSRLYIHCGKAKIRHVHVALQRGGSSITLQKLRKRRPEKTPQALTILSMLIKFSSKGELFSQLT</sequence>
<keyword evidence="4" id="KW-1185">Reference proteome</keyword>
<accession>A0A1A8YQ79</accession>
<dbReference type="EMBL" id="FLRD01001096">
    <property type="protein sequence ID" value="SBT56501.1"/>
    <property type="molecule type" value="Genomic_DNA"/>
</dbReference>
<evidence type="ECO:0000313" key="2">
    <source>
        <dbReference type="EMBL" id="SBT56501.1"/>
    </source>
</evidence>
<reference evidence="1" key="2">
    <citation type="submission" date="2016-05" db="EMBL/GenBank/DDBJ databases">
        <authorList>
            <person name="Lavstsen T."/>
            <person name="Jespersen J.S."/>
        </authorList>
    </citation>
    <scope>NUCLEOTIDE SEQUENCE [LARGE SCALE GENOMIC DNA]</scope>
</reference>
<evidence type="ECO:0000313" key="1">
    <source>
        <dbReference type="EMBL" id="SBT33779.1"/>
    </source>
</evidence>
<dbReference type="AlphaFoldDB" id="A0A1A8YQ79"/>
<evidence type="ECO:0000313" key="3">
    <source>
        <dbReference type="Proteomes" id="UP000078550"/>
    </source>
</evidence>
<evidence type="ECO:0000313" key="4">
    <source>
        <dbReference type="Proteomes" id="UP000078555"/>
    </source>
</evidence>
<gene>
    <name evidence="2" type="ORF">POVWA1_076560</name>
    <name evidence="1" type="ORF">POVWA2_016540</name>
</gene>
<protein>
    <submittedName>
        <fullName evidence="1">Uncharacterized protein</fullName>
    </submittedName>
</protein>
<proteinExistence type="predicted"/>
<dbReference type="Proteomes" id="UP000078555">
    <property type="component" value="Unassembled WGS sequence"/>
</dbReference>
<reference evidence="3 4" key="1">
    <citation type="submission" date="2016-05" db="EMBL/GenBank/DDBJ databases">
        <authorList>
            <person name="Naeem Raeece"/>
        </authorList>
    </citation>
    <scope>NUCLEOTIDE SEQUENCE [LARGE SCALE GENOMIC DNA]</scope>
</reference>
<dbReference type="Proteomes" id="UP000078550">
    <property type="component" value="Unassembled WGS sequence"/>
</dbReference>
<dbReference type="EMBL" id="FLRE01000066">
    <property type="protein sequence ID" value="SBT33779.1"/>
    <property type="molecule type" value="Genomic_DNA"/>
</dbReference>
<organism evidence="1 3">
    <name type="scientific">Plasmodium ovale wallikeri</name>
    <dbReference type="NCBI Taxonomy" id="864142"/>
    <lineage>
        <taxon>Eukaryota</taxon>
        <taxon>Sar</taxon>
        <taxon>Alveolata</taxon>
        <taxon>Apicomplexa</taxon>
        <taxon>Aconoidasida</taxon>
        <taxon>Haemosporida</taxon>
        <taxon>Plasmodiidae</taxon>
        <taxon>Plasmodium</taxon>
        <taxon>Plasmodium (Plasmodium)</taxon>
    </lineage>
</organism>